<dbReference type="GO" id="GO:0016491">
    <property type="term" value="F:oxidoreductase activity"/>
    <property type="evidence" value="ECO:0007669"/>
    <property type="project" value="InterPro"/>
</dbReference>
<keyword evidence="3" id="KW-1185">Reference proteome</keyword>
<sequence length="241" mass="26414">MTSDDPKLVNTASSEGDWPVITIWSDIGCPWAALALHTLRAASARLELPVLIDHRAFPLELFNREPTPKFIVDVELSAIAARRPELGWRRWSAPEWTYPSSMLPALEAVQAAKSPAVGGLRASDELDIALRRAFYTESRSVGVHAVILELAESCEHLDADALAKALRAGEGRSQVYDQWDIAQGPHVQGSPHLFAPGGYTVHNPGVTCRWTDSPENGGFPLFEAYDEGWAEELLRRVHGAG</sequence>
<dbReference type="InterPro" id="IPR001853">
    <property type="entry name" value="DSBA-like_thioredoxin_dom"/>
</dbReference>
<feature type="domain" description="DSBA-like thioredoxin" evidence="1">
    <location>
        <begin position="21"/>
        <end position="197"/>
    </location>
</feature>
<dbReference type="OrthoDB" id="155520at2"/>
<dbReference type="AlphaFoldDB" id="A0A1E7LIH7"/>
<dbReference type="Proteomes" id="UP000175971">
    <property type="component" value="Unassembled WGS sequence"/>
</dbReference>
<protein>
    <submittedName>
        <fullName evidence="2">Dithiol-disulfide isomerase</fullName>
    </submittedName>
</protein>
<comment type="caution">
    <text evidence="2">The sequence shown here is derived from an EMBL/GenBank/DDBJ whole genome shotgun (WGS) entry which is preliminary data.</text>
</comment>
<dbReference type="Pfam" id="PF01323">
    <property type="entry name" value="DSBA"/>
    <property type="match status" value="1"/>
</dbReference>
<name>A0A1E7LIH7_9ACTN</name>
<dbReference type="PATRIC" id="fig|518642.7.peg.4198"/>
<dbReference type="SUPFAM" id="SSF52833">
    <property type="entry name" value="Thioredoxin-like"/>
    <property type="match status" value="1"/>
</dbReference>
<keyword evidence="2" id="KW-0413">Isomerase</keyword>
<dbReference type="InterPro" id="IPR036249">
    <property type="entry name" value="Thioredoxin-like_sf"/>
</dbReference>
<accession>A0A1E7LIH7</accession>
<evidence type="ECO:0000313" key="3">
    <source>
        <dbReference type="Proteomes" id="UP000175971"/>
    </source>
</evidence>
<organism evidence="2 3">
    <name type="scientific">Streptomyces nanshensis</name>
    <dbReference type="NCBI Taxonomy" id="518642"/>
    <lineage>
        <taxon>Bacteria</taxon>
        <taxon>Bacillati</taxon>
        <taxon>Actinomycetota</taxon>
        <taxon>Actinomycetes</taxon>
        <taxon>Kitasatosporales</taxon>
        <taxon>Streptomycetaceae</taxon>
        <taxon>Streptomyces</taxon>
    </lineage>
</organism>
<proteinExistence type="predicted"/>
<evidence type="ECO:0000313" key="2">
    <source>
        <dbReference type="EMBL" id="OEV16022.1"/>
    </source>
</evidence>
<reference evidence="2 3" key="1">
    <citation type="journal article" date="2016" name="Front. Microbiol.">
        <title>Comparative Genomics Analysis of Streptomyces Species Reveals Their Adaptation to the Marine Environment and Their Diversity at the Genomic Level.</title>
        <authorList>
            <person name="Tian X."/>
            <person name="Zhang Z."/>
            <person name="Yang T."/>
            <person name="Chen M."/>
            <person name="Li J."/>
            <person name="Chen F."/>
            <person name="Yang J."/>
            <person name="Li W."/>
            <person name="Zhang B."/>
            <person name="Zhang Z."/>
            <person name="Wu J."/>
            <person name="Zhang C."/>
            <person name="Long L."/>
            <person name="Xiao J."/>
        </authorList>
    </citation>
    <scope>NUCLEOTIDE SEQUENCE [LARGE SCALE GENOMIC DNA]</scope>
    <source>
        <strain evidence="2 3">SCSIO M10372</strain>
    </source>
</reference>
<dbReference type="RefSeq" id="WP_070204242.1">
    <property type="nucleotide sequence ID" value="NZ_LJGZ01000105.1"/>
</dbReference>
<gene>
    <name evidence="2" type="ORF">AN221_35040</name>
</gene>
<dbReference type="Gene3D" id="3.40.30.10">
    <property type="entry name" value="Glutaredoxin"/>
    <property type="match status" value="1"/>
</dbReference>
<evidence type="ECO:0000259" key="1">
    <source>
        <dbReference type="Pfam" id="PF01323"/>
    </source>
</evidence>
<dbReference type="GO" id="GO:0016853">
    <property type="term" value="F:isomerase activity"/>
    <property type="evidence" value="ECO:0007669"/>
    <property type="project" value="UniProtKB-KW"/>
</dbReference>
<dbReference type="EMBL" id="LJGZ01000105">
    <property type="protein sequence ID" value="OEV16022.1"/>
    <property type="molecule type" value="Genomic_DNA"/>
</dbReference>